<proteinExistence type="inferred from homology"/>
<dbReference type="FunFam" id="2.10.70.100:FF:000001">
    <property type="entry name" value="Sensory transduction histidine kinase"/>
    <property type="match status" value="1"/>
</dbReference>
<keyword evidence="5" id="KW-1003">Cell membrane</keyword>
<dbReference type="EMBL" id="CP130318">
    <property type="protein sequence ID" value="WNQ10039.1"/>
    <property type="molecule type" value="Genomic_DNA"/>
</dbReference>
<dbReference type="SMART" id="SM00388">
    <property type="entry name" value="HisKA"/>
    <property type="match status" value="1"/>
</dbReference>
<comment type="catalytic activity">
    <reaction evidence="1">
        <text>ATP + protein L-histidine = ADP + protein N-phospho-L-histidine.</text>
        <dbReference type="EC" id="2.7.13.3"/>
    </reaction>
</comment>
<dbReference type="InterPro" id="IPR036097">
    <property type="entry name" value="HisK_dim/P_sf"/>
</dbReference>
<keyword evidence="6" id="KW-0997">Cell inner membrane</keyword>
<dbReference type="GO" id="GO:0000155">
    <property type="term" value="F:phosphorelay sensor kinase activity"/>
    <property type="evidence" value="ECO:0007669"/>
    <property type="project" value="InterPro"/>
</dbReference>
<dbReference type="SUPFAM" id="SSF52172">
    <property type="entry name" value="CheY-like"/>
    <property type="match status" value="1"/>
</dbReference>
<evidence type="ECO:0000256" key="5">
    <source>
        <dbReference type="ARBA" id="ARBA00022475"/>
    </source>
</evidence>
<evidence type="ECO:0000313" key="25">
    <source>
        <dbReference type="EMBL" id="WNQ10039.1"/>
    </source>
</evidence>
<keyword evidence="9" id="KW-0812">Transmembrane</keyword>
<dbReference type="PROSITE" id="PS50109">
    <property type="entry name" value="HIS_KIN"/>
    <property type="match status" value="1"/>
</dbReference>
<evidence type="ECO:0000259" key="23">
    <source>
        <dbReference type="PROSITE" id="PS50112"/>
    </source>
</evidence>
<dbReference type="InterPro" id="IPR013655">
    <property type="entry name" value="PAS_fold_3"/>
</dbReference>
<dbReference type="SMART" id="SM00086">
    <property type="entry name" value="PAC"/>
    <property type="match status" value="4"/>
</dbReference>
<protein>
    <recommendedName>
        <fullName evidence="19">Circadian input-output histidine kinase CikA</fullName>
        <ecNumber evidence="4">2.7.13.3</ecNumber>
    </recommendedName>
    <alternativeName>
        <fullName evidence="18">Sensory/regulatory protein RpfC</fullName>
    </alternativeName>
</protein>
<evidence type="ECO:0000259" key="22">
    <source>
        <dbReference type="PROSITE" id="PS50110"/>
    </source>
</evidence>
<dbReference type="EC" id="2.7.13.3" evidence="4"/>
<dbReference type="Proteomes" id="UP001305702">
    <property type="component" value="Chromosome"/>
</dbReference>
<dbReference type="InterPro" id="IPR005467">
    <property type="entry name" value="His_kinase_dom"/>
</dbReference>
<dbReference type="CDD" id="cd00130">
    <property type="entry name" value="PAS"/>
    <property type="match status" value="5"/>
</dbReference>
<keyword evidence="12" id="KW-0418">Kinase</keyword>
<comment type="subcellular location">
    <subcellularLocation>
        <location evidence="2">Cell inner membrane</location>
        <topology evidence="2">Multi-pass membrane protein</topology>
    </subcellularLocation>
</comment>
<evidence type="ECO:0000313" key="26">
    <source>
        <dbReference type="Proteomes" id="UP001305702"/>
    </source>
</evidence>
<evidence type="ECO:0000256" key="10">
    <source>
        <dbReference type="ARBA" id="ARBA00022737"/>
    </source>
</evidence>
<dbReference type="KEGG" id="paun:MJA45_20785"/>
<dbReference type="Pfam" id="PF00989">
    <property type="entry name" value="PAS"/>
    <property type="match status" value="1"/>
</dbReference>
<evidence type="ECO:0000259" key="21">
    <source>
        <dbReference type="PROSITE" id="PS50109"/>
    </source>
</evidence>
<keyword evidence="16" id="KW-0472">Membrane</keyword>
<dbReference type="SUPFAM" id="SSF55785">
    <property type="entry name" value="PYP-like sensor domain (PAS domain)"/>
    <property type="match status" value="5"/>
</dbReference>
<feature type="domain" description="PAC" evidence="24">
    <location>
        <begin position="456"/>
        <end position="507"/>
    </location>
</feature>
<dbReference type="GO" id="GO:0006355">
    <property type="term" value="P:regulation of DNA-templated transcription"/>
    <property type="evidence" value="ECO:0007669"/>
    <property type="project" value="InterPro"/>
</dbReference>
<dbReference type="Pfam" id="PF13426">
    <property type="entry name" value="PAS_9"/>
    <property type="match status" value="1"/>
</dbReference>
<sequence length="1027" mass="115378">MKGRSDWDLVIYDHLFARSPIGIAVYSAESGKWLRISPSFCRMLGYTEQELINTTFQSLSAPVQPAGEDQGSAYKSLEPGESLETQRLFVHREGRAVRVTLHLTLIEGPEGVPCILLQAVERGAGSYEENLAEAQRVAQIGSWTLSLEDDRMVCTDELFRIFGMPPERPDVRLDMFLKAIHPEDVERVKQELKEAIQGNKPYNSEHRIFPEDGGMRIIHAQARVRTDEAGRAVKMVGTAQDITERKLMEERLRESEKQYRLISENSLDFISRHSADELATYLYASPACRSLLGYEPEELLGTRAYDYFHPDDVDKVNDYLQASLEARGRYTVTYRIRRKDGHYIWFESTGRYRYDERTGSIKEIIAISRDITSRKEAEQLLQESEQRYKSLFEYNPSSVYSFDLDGRYLSVNSHLEELSGYTREELLGMSYEKLVAEKDLEKVRYYFEKAAQGEPQNYECSLIRPTGESRIISVTNVPIVVGEQVVGVYGIAVDITERRRYVEQIEKLSYEHSLILDSVSEGIYGIDRNGTAMFINPAGAEMLGYTPGEFIGQSSRGTIQHSRADGTSYPPEESPVFRTMQDGFPRSVQEEIFWRKDGSSFLVEYRVTPLYDKGEIKGAVVVFNDITSEREIIKAKESAERADHAKSEFLAIMSHELRTPMNGIMGMTSLLLDTDLDDQQREFAEIIQDSSNALLTILNDILDLSKIEAGKLSITQEPVKVGQMLTSVVELFAQKAKDKGLTLAYVLDPSLPEEILTDGMRMRQVLVNLIGNSLKFTEKGEILVTVECREPEEKGSVLLEFTVKDTGIGIPEDKLDHLFQTFSQLHPAINRKYGGTGLGLAICKRLVELMGGTISVESTEHVGSTFRFSIPAGSPPDDSPAGNPNEAVTGMGNEAFSSGKELAILIAEDHPVNRQLLLRMLERMGYPADAVGDGQEALEAVLRKRYDLILMDVQMPRMTGLQAAEAIREQVRRGGGPFPVIVGVTAFAREEDKEACLAAGMKDFISKPIVPGEMERVLTRWGRHVPG</sequence>
<dbReference type="Pfam" id="PF00072">
    <property type="entry name" value="Response_reg"/>
    <property type="match status" value="1"/>
</dbReference>
<dbReference type="InterPro" id="IPR013767">
    <property type="entry name" value="PAS_fold"/>
</dbReference>
<dbReference type="Gene3D" id="3.30.450.20">
    <property type="entry name" value="PAS domain"/>
    <property type="match status" value="5"/>
</dbReference>
<feature type="domain" description="Histidine kinase" evidence="21">
    <location>
        <begin position="652"/>
        <end position="874"/>
    </location>
</feature>
<dbReference type="Pfam" id="PF02518">
    <property type="entry name" value="HATPase_c"/>
    <property type="match status" value="1"/>
</dbReference>
<evidence type="ECO:0000256" key="18">
    <source>
        <dbReference type="ARBA" id="ARBA00068150"/>
    </source>
</evidence>
<feature type="domain" description="PAC" evidence="24">
    <location>
        <begin position="202"/>
        <end position="254"/>
    </location>
</feature>
<feature type="domain" description="Response regulatory" evidence="22">
    <location>
        <begin position="903"/>
        <end position="1022"/>
    </location>
</feature>
<feature type="domain" description="PAS" evidence="23">
    <location>
        <begin position="155"/>
        <end position="199"/>
    </location>
</feature>
<evidence type="ECO:0000256" key="20">
    <source>
        <dbReference type="PROSITE-ProRule" id="PRU00169"/>
    </source>
</evidence>
<dbReference type="RefSeq" id="WP_315603813.1">
    <property type="nucleotide sequence ID" value="NZ_CP130318.1"/>
</dbReference>
<dbReference type="GO" id="GO:0005886">
    <property type="term" value="C:plasma membrane"/>
    <property type="evidence" value="ECO:0007669"/>
    <property type="project" value="UniProtKB-SubCell"/>
</dbReference>
<evidence type="ECO:0000256" key="16">
    <source>
        <dbReference type="ARBA" id="ARBA00023136"/>
    </source>
</evidence>
<organism evidence="25 26">
    <name type="scientific">Paenibacillus aurantius</name>
    <dbReference type="NCBI Taxonomy" id="2918900"/>
    <lineage>
        <taxon>Bacteria</taxon>
        <taxon>Bacillati</taxon>
        <taxon>Bacillota</taxon>
        <taxon>Bacilli</taxon>
        <taxon>Bacillales</taxon>
        <taxon>Paenibacillaceae</taxon>
        <taxon>Paenibacillus</taxon>
    </lineage>
</organism>
<dbReference type="InterPro" id="IPR011006">
    <property type="entry name" value="CheY-like_superfamily"/>
</dbReference>
<keyword evidence="11" id="KW-0547">Nucleotide-binding</keyword>
<dbReference type="PROSITE" id="PS50112">
    <property type="entry name" value="PAS"/>
    <property type="match status" value="4"/>
</dbReference>
<comment type="subunit">
    <text evidence="17">At low DSF concentrations, interacts with RpfF.</text>
</comment>
<dbReference type="CDD" id="cd16922">
    <property type="entry name" value="HATPase_EvgS-ArcB-TorS-like"/>
    <property type="match status" value="1"/>
</dbReference>
<accession>A0AA96LBE9</accession>
<dbReference type="PROSITE" id="PS50110">
    <property type="entry name" value="RESPONSE_REGULATORY"/>
    <property type="match status" value="1"/>
</dbReference>
<evidence type="ECO:0000256" key="8">
    <source>
        <dbReference type="ARBA" id="ARBA00022679"/>
    </source>
</evidence>
<dbReference type="SMART" id="SM00448">
    <property type="entry name" value="REC"/>
    <property type="match status" value="1"/>
</dbReference>
<dbReference type="Gene3D" id="3.40.50.2300">
    <property type="match status" value="1"/>
</dbReference>
<dbReference type="PANTHER" id="PTHR45339:SF1">
    <property type="entry name" value="HYBRID SIGNAL TRANSDUCTION HISTIDINE KINASE J"/>
    <property type="match status" value="1"/>
</dbReference>
<dbReference type="Gene3D" id="2.10.70.100">
    <property type="match status" value="1"/>
</dbReference>
<dbReference type="Pfam" id="PF08447">
    <property type="entry name" value="PAS_3"/>
    <property type="match status" value="2"/>
</dbReference>
<keyword evidence="10" id="KW-0677">Repeat</keyword>
<dbReference type="InterPro" id="IPR013656">
    <property type="entry name" value="PAS_4"/>
</dbReference>
<name>A0AA96LBE9_9BACL</name>
<feature type="domain" description="PAS" evidence="23">
    <location>
        <begin position="255"/>
        <end position="327"/>
    </location>
</feature>
<gene>
    <name evidence="25" type="ORF">MJA45_20785</name>
</gene>
<evidence type="ECO:0000256" key="1">
    <source>
        <dbReference type="ARBA" id="ARBA00000085"/>
    </source>
</evidence>
<dbReference type="InterPro" id="IPR003661">
    <property type="entry name" value="HisK_dim/P_dom"/>
</dbReference>
<keyword evidence="15" id="KW-0902">Two-component regulatory system</keyword>
<dbReference type="CDD" id="cd17546">
    <property type="entry name" value="REC_hyHK_CKI1_RcsC-like"/>
    <property type="match status" value="1"/>
</dbReference>
<dbReference type="InterPro" id="IPR001789">
    <property type="entry name" value="Sig_transdc_resp-reg_receiver"/>
</dbReference>
<dbReference type="GO" id="GO:0005524">
    <property type="term" value="F:ATP binding"/>
    <property type="evidence" value="ECO:0007669"/>
    <property type="project" value="UniProtKB-KW"/>
</dbReference>
<dbReference type="SMART" id="SM00091">
    <property type="entry name" value="PAS"/>
    <property type="match status" value="5"/>
</dbReference>
<feature type="domain" description="PAS" evidence="23">
    <location>
        <begin position="384"/>
        <end position="454"/>
    </location>
</feature>
<dbReference type="InterPro" id="IPR003594">
    <property type="entry name" value="HATPase_dom"/>
</dbReference>
<evidence type="ECO:0000259" key="24">
    <source>
        <dbReference type="PROSITE" id="PS50113"/>
    </source>
</evidence>
<keyword evidence="7 20" id="KW-0597">Phosphoprotein</keyword>
<dbReference type="InterPro" id="IPR001610">
    <property type="entry name" value="PAC"/>
</dbReference>
<dbReference type="FunFam" id="3.30.565.10:FF:000010">
    <property type="entry name" value="Sensor histidine kinase RcsC"/>
    <property type="match status" value="1"/>
</dbReference>
<evidence type="ECO:0000256" key="12">
    <source>
        <dbReference type="ARBA" id="ARBA00022777"/>
    </source>
</evidence>
<evidence type="ECO:0000256" key="7">
    <source>
        <dbReference type="ARBA" id="ARBA00022553"/>
    </source>
</evidence>
<dbReference type="SUPFAM" id="SSF55874">
    <property type="entry name" value="ATPase domain of HSP90 chaperone/DNA topoisomerase II/histidine kinase"/>
    <property type="match status" value="1"/>
</dbReference>
<evidence type="ECO:0000256" key="17">
    <source>
        <dbReference type="ARBA" id="ARBA00064003"/>
    </source>
</evidence>
<feature type="domain" description="PAS" evidence="23">
    <location>
        <begin position="515"/>
        <end position="554"/>
    </location>
</feature>
<dbReference type="PANTHER" id="PTHR45339">
    <property type="entry name" value="HYBRID SIGNAL TRANSDUCTION HISTIDINE KINASE J"/>
    <property type="match status" value="1"/>
</dbReference>
<dbReference type="PRINTS" id="PR00344">
    <property type="entry name" value="BCTRLSENSOR"/>
</dbReference>
<evidence type="ECO:0000256" key="9">
    <source>
        <dbReference type="ARBA" id="ARBA00022692"/>
    </source>
</evidence>
<feature type="modified residue" description="4-aspartylphosphate" evidence="20">
    <location>
        <position position="952"/>
    </location>
</feature>
<evidence type="ECO:0000256" key="4">
    <source>
        <dbReference type="ARBA" id="ARBA00012438"/>
    </source>
</evidence>
<dbReference type="Gene3D" id="3.30.565.10">
    <property type="entry name" value="Histidine kinase-like ATPase, C-terminal domain"/>
    <property type="match status" value="1"/>
</dbReference>
<evidence type="ECO:0000256" key="11">
    <source>
        <dbReference type="ARBA" id="ARBA00022741"/>
    </source>
</evidence>
<evidence type="ECO:0000256" key="6">
    <source>
        <dbReference type="ARBA" id="ARBA00022519"/>
    </source>
</evidence>
<dbReference type="InterPro" id="IPR035965">
    <property type="entry name" value="PAS-like_dom_sf"/>
</dbReference>
<dbReference type="CDD" id="cd00082">
    <property type="entry name" value="HisKA"/>
    <property type="match status" value="1"/>
</dbReference>
<dbReference type="Pfam" id="PF00512">
    <property type="entry name" value="HisKA"/>
    <property type="match status" value="1"/>
</dbReference>
<evidence type="ECO:0000256" key="19">
    <source>
        <dbReference type="ARBA" id="ARBA00074306"/>
    </source>
</evidence>
<evidence type="ECO:0000256" key="2">
    <source>
        <dbReference type="ARBA" id="ARBA00004429"/>
    </source>
</evidence>
<dbReference type="PROSITE" id="PS50113">
    <property type="entry name" value="PAC"/>
    <property type="match status" value="4"/>
</dbReference>
<comment type="similarity">
    <text evidence="3">In the N-terminal section; belongs to the phytochrome family.</text>
</comment>
<dbReference type="InterPro" id="IPR036890">
    <property type="entry name" value="HATPase_C_sf"/>
</dbReference>
<evidence type="ECO:0000256" key="3">
    <source>
        <dbReference type="ARBA" id="ARBA00006402"/>
    </source>
</evidence>
<evidence type="ECO:0000256" key="13">
    <source>
        <dbReference type="ARBA" id="ARBA00022840"/>
    </source>
</evidence>
<dbReference type="Gene3D" id="1.10.287.130">
    <property type="match status" value="1"/>
</dbReference>
<evidence type="ECO:0000256" key="14">
    <source>
        <dbReference type="ARBA" id="ARBA00022989"/>
    </source>
</evidence>
<dbReference type="InterPro" id="IPR000700">
    <property type="entry name" value="PAS-assoc_C"/>
</dbReference>
<keyword evidence="13" id="KW-0067">ATP-binding</keyword>
<keyword evidence="26" id="KW-1185">Reference proteome</keyword>
<dbReference type="NCBIfam" id="TIGR00229">
    <property type="entry name" value="sensory_box"/>
    <property type="match status" value="5"/>
</dbReference>
<reference evidence="25 26" key="1">
    <citation type="submission" date="2022-02" db="EMBL/GenBank/DDBJ databases">
        <title>Paenibacillus sp. MBLB1776 Whole Genome Shotgun Sequencing.</title>
        <authorList>
            <person name="Hwang C.Y."/>
            <person name="Cho E.-S."/>
            <person name="Seo M.-J."/>
        </authorList>
    </citation>
    <scope>NUCLEOTIDE SEQUENCE [LARGE SCALE GENOMIC DNA]</scope>
    <source>
        <strain evidence="25 26">MBLB1776</strain>
    </source>
</reference>
<dbReference type="Pfam" id="PF08448">
    <property type="entry name" value="PAS_4"/>
    <property type="match status" value="1"/>
</dbReference>
<keyword evidence="14" id="KW-1133">Transmembrane helix</keyword>
<feature type="domain" description="PAC" evidence="24">
    <location>
        <begin position="586"/>
        <end position="638"/>
    </location>
</feature>
<feature type="domain" description="PAC" evidence="24">
    <location>
        <begin position="330"/>
        <end position="383"/>
    </location>
</feature>
<evidence type="ECO:0000256" key="15">
    <source>
        <dbReference type="ARBA" id="ARBA00023012"/>
    </source>
</evidence>
<keyword evidence="8" id="KW-0808">Transferase</keyword>
<dbReference type="SMART" id="SM00387">
    <property type="entry name" value="HATPase_c"/>
    <property type="match status" value="1"/>
</dbReference>
<dbReference type="SUPFAM" id="SSF47384">
    <property type="entry name" value="Homodimeric domain of signal transducing histidine kinase"/>
    <property type="match status" value="1"/>
</dbReference>
<dbReference type="AlphaFoldDB" id="A0AA96LBE9"/>
<dbReference type="InterPro" id="IPR004358">
    <property type="entry name" value="Sig_transdc_His_kin-like_C"/>
</dbReference>
<dbReference type="FunFam" id="1.10.287.130:FF:000002">
    <property type="entry name" value="Two-component osmosensing histidine kinase"/>
    <property type="match status" value="1"/>
</dbReference>
<dbReference type="InterPro" id="IPR000014">
    <property type="entry name" value="PAS"/>
</dbReference>